<evidence type="ECO:0000313" key="8">
    <source>
        <dbReference type="EMBL" id="PRC93866.1"/>
    </source>
</evidence>
<dbReference type="GO" id="GO:0005886">
    <property type="term" value="C:plasma membrane"/>
    <property type="evidence" value="ECO:0007669"/>
    <property type="project" value="UniProtKB-SubCell"/>
</dbReference>
<name>A0A2S9H1X4_9BURK</name>
<proteinExistence type="inferred from homology"/>
<evidence type="ECO:0000256" key="3">
    <source>
        <dbReference type="ARBA" id="ARBA00022475"/>
    </source>
</evidence>
<dbReference type="PRINTS" id="PR00953">
    <property type="entry name" value="TYPE3IMRPROT"/>
</dbReference>
<dbReference type="PANTHER" id="PTHR30065:SF1">
    <property type="entry name" value="SURFACE PRESENTATION OF ANTIGENS PROTEIN SPAR"/>
    <property type="match status" value="1"/>
</dbReference>
<dbReference type="AlphaFoldDB" id="A0A2S9H1X4"/>
<keyword evidence="4 7" id="KW-0812">Transmembrane</keyword>
<dbReference type="InterPro" id="IPR002010">
    <property type="entry name" value="T3SS_IM_R"/>
</dbReference>
<protein>
    <submittedName>
        <fullName evidence="8">Type III secretion apparatus protein SpaR/YscT/HrcT</fullName>
    </submittedName>
</protein>
<keyword evidence="5 7" id="KW-1133">Transmembrane helix</keyword>
<evidence type="ECO:0000256" key="2">
    <source>
        <dbReference type="ARBA" id="ARBA00009772"/>
    </source>
</evidence>
<evidence type="ECO:0000313" key="9">
    <source>
        <dbReference type="Proteomes" id="UP000237839"/>
    </source>
</evidence>
<feature type="transmembrane region" description="Helical" evidence="7">
    <location>
        <begin position="188"/>
        <end position="209"/>
    </location>
</feature>
<keyword evidence="6 7" id="KW-0472">Membrane</keyword>
<accession>A0A2S9H1X4</accession>
<evidence type="ECO:0000256" key="1">
    <source>
        <dbReference type="ARBA" id="ARBA00004651"/>
    </source>
</evidence>
<feature type="transmembrane region" description="Helical" evidence="7">
    <location>
        <begin position="221"/>
        <end position="242"/>
    </location>
</feature>
<feature type="transmembrane region" description="Helical" evidence="7">
    <location>
        <begin position="52"/>
        <end position="70"/>
    </location>
</feature>
<sequence>MSVTYVPMNTSLFFDVNTWLLGAALGFTRLAPVFFMLPFFNSSVLSGATRNAVIAIVAMGFWPVPLATMATIDTNIYVAAIGQELLIGVILGCLLAWPFWVFHAVGNFIDNQRGATLSSTIDPANGVDTSELSNFFNMFAAAVYLQGGGLMLFVEAVSDSYRLCDPLQGCTFSSAPLLSLLTNMSTRMIVIASPVIAAMLLSEFVLGLLSRFAPQLNAFSISLTVKSLVAMLVLLIYFGPLFPDEIMRQSGMANYLPLWFEGR</sequence>
<feature type="transmembrane region" description="Helical" evidence="7">
    <location>
        <begin position="76"/>
        <end position="102"/>
    </location>
</feature>
<dbReference type="PANTHER" id="PTHR30065">
    <property type="entry name" value="FLAGELLAR BIOSYNTHETIC PROTEIN FLIR"/>
    <property type="match status" value="1"/>
</dbReference>
<reference evidence="8 9" key="1">
    <citation type="submission" date="2018-02" db="EMBL/GenBank/DDBJ databases">
        <title>Solimicrobium silvestre gen. nov., sp. nov., isolated from alpine forest soil.</title>
        <authorList>
            <person name="Margesin R."/>
            <person name="Albuquerque L."/>
            <person name="Zhang D.-C."/>
            <person name="Froufe H.J.C."/>
            <person name="Severino R."/>
            <person name="Roxo I."/>
            <person name="Egas C."/>
            <person name="Da Costa M.S."/>
        </authorList>
    </citation>
    <scope>NUCLEOTIDE SEQUENCE [LARGE SCALE GENOMIC DNA]</scope>
    <source>
        <strain evidence="8 9">S20-91</strain>
    </source>
</reference>
<gene>
    <name evidence="8" type="ORF">S2091_1475</name>
</gene>
<dbReference type="InterPro" id="IPR006304">
    <property type="entry name" value="T3SS_SpaR/YscT"/>
</dbReference>
<dbReference type="Proteomes" id="UP000237839">
    <property type="component" value="Unassembled WGS sequence"/>
</dbReference>
<organism evidence="8 9">
    <name type="scientific">Solimicrobium silvestre</name>
    <dbReference type="NCBI Taxonomy" id="2099400"/>
    <lineage>
        <taxon>Bacteria</taxon>
        <taxon>Pseudomonadati</taxon>
        <taxon>Pseudomonadota</taxon>
        <taxon>Betaproteobacteria</taxon>
        <taxon>Burkholderiales</taxon>
        <taxon>Oxalobacteraceae</taxon>
        <taxon>Solimicrobium</taxon>
    </lineage>
</organism>
<dbReference type="EMBL" id="PUGF01000005">
    <property type="protein sequence ID" value="PRC93866.1"/>
    <property type="molecule type" value="Genomic_DNA"/>
</dbReference>
<dbReference type="Pfam" id="PF01311">
    <property type="entry name" value="Bac_export_1"/>
    <property type="match status" value="1"/>
</dbReference>
<keyword evidence="3 7" id="KW-1003">Cell membrane</keyword>
<comment type="similarity">
    <text evidence="2 7">Belongs to the FliR/MopE/SpaR family.</text>
</comment>
<keyword evidence="9" id="KW-1185">Reference proteome</keyword>
<evidence type="ECO:0000256" key="5">
    <source>
        <dbReference type="ARBA" id="ARBA00022989"/>
    </source>
</evidence>
<evidence type="ECO:0000256" key="4">
    <source>
        <dbReference type="ARBA" id="ARBA00022692"/>
    </source>
</evidence>
<evidence type="ECO:0000256" key="7">
    <source>
        <dbReference type="RuleBase" id="RU362072"/>
    </source>
</evidence>
<dbReference type="GO" id="GO:0006605">
    <property type="term" value="P:protein targeting"/>
    <property type="evidence" value="ECO:0007669"/>
    <property type="project" value="UniProtKB-UniRule"/>
</dbReference>
<dbReference type="NCBIfam" id="TIGR01401">
    <property type="entry name" value="fliR_like_III"/>
    <property type="match status" value="1"/>
</dbReference>
<comment type="subcellular location">
    <subcellularLocation>
        <location evidence="1 7">Cell membrane</location>
        <topology evidence="1 7">Multi-pass membrane protein</topology>
    </subcellularLocation>
</comment>
<evidence type="ECO:0000256" key="6">
    <source>
        <dbReference type="ARBA" id="ARBA00023136"/>
    </source>
</evidence>
<comment type="caution">
    <text evidence="8">The sequence shown here is derived from an EMBL/GenBank/DDBJ whole genome shotgun (WGS) entry which is preliminary data.</text>
</comment>
<feature type="transmembrane region" description="Helical" evidence="7">
    <location>
        <begin position="20"/>
        <end position="40"/>
    </location>
</feature>